<keyword evidence="3" id="KW-1185">Reference proteome</keyword>
<comment type="caution">
    <text evidence="2">The sequence shown here is derived from an EMBL/GenBank/DDBJ whole genome shotgun (WGS) entry which is preliminary data.</text>
</comment>
<name>A0A814LWA8_9BILA</name>
<feature type="compositionally biased region" description="Polar residues" evidence="1">
    <location>
        <begin position="68"/>
        <end position="80"/>
    </location>
</feature>
<dbReference type="AlphaFoldDB" id="A0A814LWA8"/>
<gene>
    <name evidence="2" type="ORF">OXX778_LOCUS19726</name>
</gene>
<feature type="region of interest" description="Disordered" evidence="1">
    <location>
        <begin position="68"/>
        <end position="97"/>
    </location>
</feature>
<accession>A0A814LWA8</accession>
<evidence type="ECO:0000313" key="2">
    <source>
        <dbReference type="EMBL" id="CAF1071040.1"/>
    </source>
</evidence>
<protein>
    <submittedName>
        <fullName evidence="2">Uncharacterized protein</fullName>
    </submittedName>
</protein>
<proteinExistence type="predicted"/>
<dbReference type="EMBL" id="CAJNOC010006136">
    <property type="protein sequence ID" value="CAF1071040.1"/>
    <property type="molecule type" value="Genomic_DNA"/>
</dbReference>
<evidence type="ECO:0000313" key="3">
    <source>
        <dbReference type="Proteomes" id="UP000663879"/>
    </source>
</evidence>
<evidence type="ECO:0000256" key="1">
    <source>
        <dbReference type="SAM" id="MobiDB-lite"/>
    </source>
</evidence>
<dbReference type="Proteomes" id="UP000663879">
    <property type="component" value="Unassembled WGS sequence"/>
</dbReference>
<dbReference type="OrthoDB" id="10136719at2759"/>
<reference evidence="2" key="1">
    <citation type="submission" date="2021-02" db="EMBL/GenBank/DDBJ databases">
        <authorList>
            <person name="Nowell W R."/>
        </authorList>
    </citation>
    <scope>NUCLEOTIDE SEQUENCE</scope>
    <source>
        <strain evidence="2">Ploen Becks lab</strain>
    </source>
</reference>
<organism evidence="2 3">
    <name type="scientific">Brachionus calyciflorus</name>
    <dbReference type="NCBI Taxonomy" id="104777"/>
    <lineage>
        <taxon>Eukaryota</taxon>
        <taxon>Metazoa</taxon>
        <taxon>Spiralia</taxon>
        <taxon>Gnathifera</taxon>
        <taxon>Rotifera</taxon>
        <taxon>Eurotatoria</taxon>
        <taxon>Monogononta</taxon>
        <taxon>Pseudotrocha</taxon>
        <taxon>Ploima</taxon>
        <taxon>Brachionidae</taxon>
        <taxon>Brachionus</taxon>
    </lineage>
</organism>
<sequence>MVDDEMKSFSEAEQQDWLQGIQNAGKLKKSVIELLFRRAEYLVNLRRAKELQINEEFEKSKIVLEASKSTPVNRPMSSGQIVHDDVQSSDNSLRGNNGFGLRETRNALLKVDDIPKLYGNERDKVDESIYLVEAEARYQGVSHNTLLDGVTKLLRGMALQMLRNLQKNGESISLERFKNCLTATLKPADVQRQLRSDLKSIKISSNFEDDVMKFQAIDNKIENMAEFELVWLFLEALNPVK</sequence>